<protein>
    <submittedName>
        <fullName evidence="2">(pine wood nematode) hypothetical protein</fullName>
    </submittedName>
</protein>
<name>A0A7I8XJ01_BURXY</name>
<feature type="compositionally biased region" description="Basic and acidic residues" evidence="1">
    <location>
        <begin position="105"/>
        <end position="115"/>
    </location>
</feature>
<proteinExistence type="predicted"/>
<feature type="compositionally biased region" description="Pro residues" evidence="1">
    <location>
        <begin position="442"/>
        <end position="452"/>
    </location>
</feature>
<reference evidence="2" key="1">
    <citation type="submission" date="2020-09" db="EMBL/GenBank/DDBJ databases">
        <authorList>
            <person name="Kikuchi T."/>
        </authorList>
    </citation>
    <scope>NUCLEOTIDE SEQUENCE</scope>
    <source>
        <strain evidence="2">Ka4C1</strain>
    </source>
</reference>
<feature type="compositionally biased region" description="Basic and acidic residues" evidence="1">
    <location>
        <begin position="398"/>
        <end position="413"/>
    </location>
</feature>
<dbReference type="AlphaFoldDB" id="A0A7I8XJ01"/>
<feature type="region of interest" description="Disordered" evidence="1">
    <location>
        <begin position="105"/>
        <end position="138"/>
    </location>
</feature>
<dbReference type="EMBL" id="CAJFDI010000001">
    <property type="protein sequence ID" value="CAD5209778.1"/>
    <property type="molecule type" value="Genomic_DNA"/>
</dbReference>
<sequence length="486" mass="54483">MSQKDAFPKLYRIPKKNNSKQGTAIELLTSSPLLKSGVTGCGVTTPTKVRVSKAPEKRKLKNEKSEKLDVVKRKQSQSLNRQTRTSVNRDPIELLDSIWKEMEEDDKRKRVKDTGEECFTSPGSPAYQHTSTPTPSTSQAKFTKYELLSAPKDDTVLKRLMCKMGLMERILAYKIKYSKMETYRNMRIHGKLDECRMPDDEGVDYGVPQFDGEFKKSRGPRTPPGKGPQTPPGSPDIESEVSHEGDWRRGKASHLSDVDRTKGSYGDEEDEVKKQNQPRTPPMDNSSSSNKTEDGECSFVLPPPPPPPMIDKPSTPKLQKPPQEGHRVPVNLCVPPPTNLLPIDLSKPPPHFNMVAPPPFIPSNVPPPRIPAVRISPMPPGIRHPLVTPNPDPSVHSETTELNERSVLQREKPPTNFGPPLLPPIERARNNIRFPIPIDTSRPPPPFPPPRYPRGFARFVRGPFSNSLRPKGGRPMQLPPPYDRKN</sequence>
<evidence type="ECO:0000313" key="3">
    <source>
        <dbReference type="Proteomes" id="UP000659654"/>
    </source>
</evidence>
<accession>A0A7I8XJ01</accession>
<feature type="compositionally biased region" description="Basic and acidic residues" evidence="1">
    <location>
        <begin position="240"/>
        <end position="262"/>
    </location>
</feature>
<keyword evidence="3" id="KW-1185">Reference proteome</keyword>
<feature type="compositionally biased region" description="Polar residues" evidence="1">
    <location>
        <begin position="275"/>
        <end position="290"/>
    </location>
</feature>
<comment type="caution">
    <text evidence="2">The sequence shown here is derived from an EMBL/GenBank/DDBJ whole genome shotgun (WGS) entry which is preliminary data.</text>
</comment>
<gene>
    <name evidence="2" type="ORF">BXYJ_LOCUS1605</name>
</gene>
<feature type="compositionally biased region" description="Pro residues" evidence="1">
    <location>
        <begin position="221"/>
        <end position="234"/>
    </location>
</feature>
<evidence type="ECO:0000256" key="1">
    <source>
        <dbReference type="SAM" id="MobiDB-lite"/>
    </source>
</evidence>
<dbReference type="OrthoDB" id="5876869at2759"/>
<organism evidence="2 3">
    <name type="scientific">Bursaphelenchus xylophilus</name>
    <name type="common">Pinewood nematode worm</name>
    <name type="synonym">Aphelenchoides xylophilus</name>
    <dbReference type="NCBI Taxonomy" id="6326"/>
    <lineage>
        <taxon>Eukaryota</taxon>
        <taxon>Metazoa</taxon>
        <taxon>Ecdysozoa</taxon>
        <taxon>Nematoda</taxon>
        <taxon>Chromadorea</taxon>
        <taxon>Rhabditida</taxon>
        <taxon>Tylenchina</taxon>
        <taxon>Tylenchomorpha</taxon>
        <taxon>Aphelenchoidea</taxon>
        <taxon>Aphelenchoididae</taxon>
        <taxon>Bursaphelenchus</taxon>
    </lineage>
</organism>
<feature type="region of interest" description="Disordered" evidence="1">
    <location>
        <begin position="194"/>
        <end position="332"/>
    </location>
</feature>
<dbReference type="EMBL" id="CAJFCV020000001">
    <property type="protein sequence ID" value="CAG9085123.1"/>
    <property type="molecule type" value="Genomic_DNA"/>
</dbReference>
<feature type="compositionally biased region" description="Pro residues" evidence="1">
    <location>
        <begin position="301"/>
        <end position="310"/>
    </location>
</feature>
<feature type="compositionally biased region" description="Pro residues" evidence="1">
    <location>
        <begin position="377"/>
        <end position="392"/>
    </location>
</feature>
<dbReference type="Proteomes" id="UP000582659">
    <property type="component" value="Unassembled WGS sequence"/>
</dbReference>
<feature type="region of interest" description="Disordered" evidence="1">
    <location>
        <begin position="371"/>
        <end position="486"/>
    </location>
</feature>
<evidence type="ECO:0000313" key="2">
    <source>
        <dbReference type="EMBL" id="CAD5209778.1"/>
    </source>
</evidence>
<dbReference type="Proteomes" id="UP000659654">
    <property type="component" value="Unassembled WGS sequence"/>
</dbReference>
<feature type="compositionally biased region" description="Pro residues" evidence="1">
    <location>
        <begin position="477"/>
        <end position="486"/>
    </location>
</feature>